<dbReference type="InterPro" id="IPR001647">
    <property type="entry name" value="HTH_TetR"/>
</dbReference>
<proteinExistence type="predicted"/>
<dbReference type="AlphaFoldDB" id="A0A2Z4INS5"/>
<keyword evidence="1" id="KW-0805">Transcription regulation</keyword>
<dbReference type="Gene3D" id="1.10.357.10">
    <property type="entry name" value="Tetracycline Repressor, domain 2"/>
    <property type="match status" value="1"/>
</dbReference>
<dbReference type="SUPFAM" id="SSF48498">
    <property type="entry name" value="Tetracyclin repressor-like, C-terminal domain"/>
    <property type="match status" value="1"/>
</dbReference>
<protein>
    <submittedName>
        <fullName evidence="6">TetR/AcrR family transcriptional regulator</fullName>
    </submittedName>
</protein>
<gene>
    <name evidence="6" type="ORF">DN752_22860</name>
</gene>
<evidence type="ECO:0000256" key="3">
    <source>
        <dbReference type="ARBA" id="ARBA00023163"/>
    </source>
</evidence>
<reference evidence="6 7" key="1">
    <citation type="submission" date="2018-06" db="EMBL/GenBank/DDBJ databases">
        <title>Echinicola strongylocentroti sp. nov., isolated from a sea urchin Strongylocentrotus intermedius.</title>
        <authorList>
            <person name="Bae S.S."/>
        </authorList>
    </citation>
    <scope>NUCLEOTIDE SEQUENCE [LARGE SCALE GENOMIC DNA]</scope>
    <source>
        <strain evidence="6 7">MEBiC08714</strain>
    </source>
</reference>
<evidence type="ECO:0000313" key="6">
    <source>
        <dbReference type="EMBL" id="AWW32752.1"/>
    </source>
</evidence>
<dbReference type="SUPFAM" id="SSF46689">
    <property type="entry name" value="Homeodomain-like"/>
    <property type="match status" value="1"/>
</dbReference>
<accession>A0A2Z4INS5</accession>
<dbReference type="RefSeq" id="WP_112786124.1">
    <property type="nucleotide sequence ID" value="NZ_CP030041.1"/>
</dbReference>
<dbReference type="Gene3D" id="1.10.10.60">
    <property type="entry name" value="Homeodomain-like"/>
    <property type="match status" value="1"/>
</dbReference>
<dbReference type="GO" id="GO:0003677">
    <property type="term" value="F:DNA binding"/>
    <property type="evidence" value="ECO:0007669"/>
    <property type="project" value="UniProtKB-UniRule"/>
</dbReference>
<organism evidence="6 7">
    <name type="scientific">Echinicola strongylocentroti</name>
    <dbReference type="NCBI Taxonomy" id="1795355"/>
    <lineage>
        <taxon>Bacteria</taxon>
        <taxon>Pseudomonadati</taxon>
        <taxon>Bacteroidota</taxon>
        <taxon>Cytophagia</taxon>
        <taxon>Cytophagales</taxon>
        <taxon>Cyclobacteriaceae</taxon>
        <taxon>Echinicola</taxon>
    </lineage>
</organism>
<dbReference type="InterPro" id="IPR011075">
    <property type="entry name" value="TetR_C"/>
</dbReference>
<dbReference type="Pfam" id="PF16925">
    <property type="entry name" value="TetR_C_13"/>
    <property type="match status" value="1"/>
</dbReference>
<dbReference type="PANTHER" id="PTHR47506:SF1">
    <property type="entry name" value="HTH-TYPE TRANSCRIPTIONAL REGULATOR YJDC"/>
    <property type="match status" value="1"/>
</dbReference>
<evidence type="ECO:0000259" key="5">
    <source>
        <dbReference type="PROSITE" id="PS50977"/>
    </source>
</evidence>
<evidence type="ECO:0000256" key="1">
    <source>
        <dbReference type="ARBA" id="ARBA00023015"/>
    </source>
</evidence>
<evidence type="ECO:0000256" key="2">
    <source>
        <dbReference type="ARBA" id="ARBA00023125"/>
    </source>
</evidence>
<dbReference type="PROSITE" id="PS50977">
    <property type="entry name" value="HTH_TETR_2"/>
    <property type="match status" value="1"/>
</dbReference>
<keyword evidence="2 4" id="KW-0238">DNA-binding</keyword>
<evidence type="ECO:0000313" key="7">
    <source>
        <dbReference type="Proteomes" id="UP000248688"/>
    </source>
</evidence>
<feature type="domain" description="HTH tetR-type" evidence="5">
    <location>
        <begin position="6"/>
        <end position="66"/>
    </location>
</feature>
<dbReference type="Proteomes" id="UP000248688">
    <property type="component" value="Chromosome"/>
</dbReference>
<sequence length="187" mass="21319">MARNKKYVEEEVIEKAMTLFWKKGYETTSMQELESQMGINKFSIYASFGNKNGVFLESLKCYKQQLNRILANLKASDKGLLGIKQYFYDFLEFSKEDNNWRGCLITNTAMELGDRVEPVVKEVLVGFMDDVKSTFAEALAKKGDIDEASVEEQADYLMVAMFGLASASKAFSQSQLHSYIEQTFKKV</sequence>
<dbReference type="Pfam" id="PF00440">
    <property type="entry name" value="TetR_N"/>
    <property type="match status" value="1"/>
</dbReference>
<dbReference type="EMBL" id="CP030041">
    <property type="protein sequence ID" value="AWW32752.1"/>
    <property type="molecule type" value="Genomic_DNA"/>
</dbReference>
<keyword evidence="3" id="KW-0804">Transcription</keyword>
<dbReference type="KEGG" id="est:DN752_22860"/>
<name>A0A2Z4INS5_9BACT</name>
<dbReference type="InterPro" id="IPR009057">
    <property type="entry name" value="Homeodomain-like_sf"/>
</dbReference>
<evidence type="ECO:0000256" key="4">
    <source>
        <dbReference type="PROSITE-ProRule" id="PRU00335"/>
    </source>
</evidence>
<dbReference type="PANTHER" id="PTHR47506">
    <property type="entry name" value="TRANSCRIPTIONAL REGULATORY PROTEIN"/>
    <property type="match status" value="1"/>
</dbReference>
<feature type="DNA-binding region" description="H-T-H motif" evidence="4">
    <location>
        <begin position="29"/>
        <end position="48"/>
    </location>
</feature>
<keyword evidence="7" id="KW-1185">Reference proteome</keyword>
<dbReference type="OrthoDB" id="9795242at2"/>
<dbReference type="InterPro" id="IPR036271">
    <property type="entry name" value="Tet_transcr_reg_TetR-rel_C_sf"/>
</dbReference>